<comment type="caution">
    <text evidence="2">Lacks conserved residue(s) required for the propagation of feature annotation.</text>
</comment>
<keyword evidence="2" id="KW-0963">Cytoplasm</keyword>
<comment type="subunit">
    <text evidence="2">Homodimer.</text>
</comment>
<dbReference type="GO" id="GO:0009086">
    <property type="term" value="P:methionine biosynthetic process"/>
    <property type="evidence" value="ECO:0007669"/>
    <property type="project" value="UniProtKB-UniRule"/>
</dbReference>
<feature type="active site" description="Nucleophile" evidence="2 3">
    <location>
        <position position="148"/>
    </location>
</feature>
<dbReference type="KEGG" id="fuv:JR347_05555"/>
<dbReference type="InterPro" id="IPR029058">
    <property type="entry name" value="AB_hydrolase_fold"/>
</dbReference>
<comment type="pathway">
    <text evidence="2">Amino-acid biosynthesis; L-methionine biosynthesis via de novo pathway; O-acetyl-L-homoserine from L-homoserine: step 1/1.</text>
</comment>
<dbReference type="PIRSF" id="PIRSF000443">
    <property type="entry name" value="Homoser_Ac_trans"/>
    <property type="match status" value="1"/>
</dbReference>
<dbReference type="GO" id="GO:0004414">
    <property type="term" value="F:homoserine O-acetyltransferase activity"/>
    <property type="evidence" value="ECO:0007669"/>
    <property type="project" value="UniProtKB-UniRule"/>
</dbReference>
<feature type="binding site" evidence="2">
    <location>
        <position position="331"/>
    </location>
    <ligand>
        <name>substrate</name>
    </ligand>
</feature>
<reference evidence="5" key="1">
    <citation type="submission" date="2021-02" db="EMBL/GenBank/DDBJ databases">
        <title>Fulvivirga sp. S481 isolated from sea water.</title>
        <authorList>
            <person name="Bae S.S."/>
            <person name="Baek K."/>
        </authorList>
    </citation>
    <scope>NUCLEOTIDE SEQUENCE</scope>
    <source>
        <strain evidence="5">S481</strain>
    </source>
</reference>
<feature type="active site" evidence="2 3">
    <location>
        <position position="301"/>
    </location>
</feature>
<comment type="catalytic activity">
    <reaction evidence="2">
        <text>L-homoserine + acetyl-CoA = O-acetyl-L-homoserine + CoA</text>
        <dbReference type="Rhea" id="RHEA:13701"/>
        <dbReference type="ChEBI" id="CHEBI:57287"/>
        <dbReference type="ChEBI" id="CHEBI:57288"/>
        <dbReference type="ChEBI" id="CHEBI:57476"/>
        <dbReference type="ChEBI" id="CHEBI:57716"/>
        <dbReference type="EC" id="2.3.1.31"/>
    </reaction>
</comment>
<dbReference type="NCBIfam" id="TIGR01392">
    <property type="entry name" value="homoserO_Ac_trn"/>
    <property type="match status" value="1"/>
</dbReference>
<dbReference type="RefSeq" id="WP_205723060.1">
    <property type="nucleotide sequence ID" value="NZ_CP070608.1"/>
</dbReference>
<dbReference type="GO" id="GO:0009092">
    <property type="term" value="P:homoserine metabolic process"/>
    <property type="evidence" value="ECO:0007669"/>
    <property type="project" value="TreeGrafter"/>
</dbReference>
<dbReference type="Proteomes" id="UP000662783">
    <property type="component" value="Chromosome"/>
</dbReference>
<dbReference type="SUPFAM" id="SSF53474">
    <property type="entry name" value="alpha/beta-Hydrolases"/>
    <property type="match status" value="1"/>
</dbReference>
<organism evidence="5 6">
    <name type="scientific">Fulvivirga lutea</name>
    <dbReference type="NCBI Taxonomy" id="2810512"/>
    <lineage>
        <taxon>Bacteria</taxon>
        <taxon>Pseudomonadati</taxon>
        <taxon>Bacteroidota</taxon>
        <taxon>Cytophagia</taxon>
        <taxon>Cytophagales</taxon>
        <taxon>Fulvivirgaceae</taxon>
        <taxon>Fulvivirga</taxon>
    </lineage>
</organism>
<dbReference type="PANTHER" id="PTHR32268">
    <property type="entry name" value="HOMOSERINE O-ACETYLTRANSFERASE"/>
    <property type="match status" value="1"/>
</dbReference>
<evidence type="ECO:0000313" key="6">
    <source>
        <dbReference type="Proteomes" id="UP000662783"/>
    </source>
</evidence>
<comment type="function">
    <text evidence="2">Transfers an acetyl group from acetyl-CoA to L-homoserine, forming acetyl-L-homoserine.</text>
</comment>
<comment type="similarity">
    <text evidence="2">Belongs to the AB hydrolase superfamily. MetX family.</text>
</comment>
<name>A0A975A270_9BACT</name>
<keyword evidence="2" id="KW-0028">Amino-acid biosynthesis</keyword>
<sequence>MPSVKSEAQSTQKSKVELFNFDQEFGLESGSSLPELKIAYTTHGKLNAAKNNVVWVFHALTANADPTEWWPDIVGKNKVINTDEHFIVCANILGSCYGTTGPDSIEPVSGEKYGLDFPLITIKDIVRAHELLRQHLGIIKIKLGIGGSMGGHQLLEWAIDSPSLFENIYLIATNAHHSAWGIAFNSAQRLALEADPTLAYKYEGAGEKGLKAARAIAMLSYRNQNTYRKTQSDFEDKIDGFKADSYQAYQGEKLVRRFSPQAYWTLSKAMDSHNVGRGRKSVRNALTKVKANTIVAGIKSDILFPFAEQRFIAKNIKNARFELIDSLYGHDGFLIESEKIKNHLLKLLK</sequence>
<dbReference type="InterPro" id="IPR000073">
    <property type="entry name" value="AB_hydrolase_1"/>
</dbReference>
<evidence type="ECO:0000259" key="4">
    <source>
        <dbReference type="Pfam" id="PF00561"/>
    </source>
</evidence>
<dbReference type="InterPro" id="IPR008220">
    <property type="entry name" value="HAT_MetX-like"/>
</dbReference>
<dbReference type="Gene3D" id="3.40.50.1820">
    <property type="entry name" value="alpha/beta hydrolase"/>
    <property type="match status" value="1"/>
</dbReference>
<dbReference type="EC" id="2.3.1.31" evidence="2"/>
<comment type="subcellular location">
    <subcellularLocation>
        <location evidence="2">Cytoplasm</location>
    </subcellularLocation>
</comment>
<keyword evidence="1 2" id="KW-0808">Transferase</keyword>
<dbReference type="AlphaFoldDB" id="A0A975A270"/>
<keyword evidence="2 5" id="KW-0012">Acyltransferase</keyword>
<dbReference type="Pfam" id="PF00561">
    <property type="entry name" value="Abhydrolase_1"/>
    <property type="match status" value="1"/>
</dbReference>
<evidence type="ECO:0000256" key="3">
    <source>
        <dbReference type="PIRSR" id="PIRSR000443-1"/>
    </source>
</evidence>
<feature type="domain" description="AB hydrolase-1" evidence="4">
    <location>
        <begin position="54"/>
        <end position="334"/>
    </location>
</feature>
<gene>
    <name evidence="5" type="primary">metX</name>
    <name evidence="2" type="synonym">metXA</name>
    <name evidence="5" type="ORF">JR347_05555</name>
</gene>
<accession>A0A975A270</accession>
<evidence type="ECO:0000313" key="5">
    <source>
        <dbReference type="EMBL" id="QSE98546.1"/>
    </source>
</evidence>
<dbReference type="GO" id="GO:0005737">
    <property type="term" value="C:cytoplasm"/>
    <property type="evidence" value="ECO:0007669"/>
    <property type="project" value="UniProtKB-SubCell"/>
</dbReference>
<feature type="binding site" evidence="2">
    <location>
        <position position="214"/>
    </location>
    <ligand>
        <name>substrate</name>
    </ligand>
</feature>
<protein>
    <recommendedName>
        <fullName evidence="2">Homoserine O-acetyltransferase</fullName>
        <shortName evidence="2">HAT</shortName>
        <ecNumber evidence="2">2.3.1.31</ecNumber>
    </recommendedName>
    <alternativeName>
        <fullName evidence="2">Homoserine transacetylase</fullName>
        <shortName evidence="2">HTA</shortName>
    </alternativeName>
</protein>
<keyword evidence="2" id="KW-0486">Methionine biosynthesis</keyword>
<proteinExistence type="inferred from homology"/>
<feature type="active site" evidence="2 3">
    <location>
        <position position="330"/>
    </location>
</feature>
<keyword evidence="6" id="KW-1185">Reference proteome</keyword>
<dbReference type="EMBL" id="CP070608">
    <property type="protein sequence ID" value="QSE98546.1"/>
    <property type="molecule type" value="Genomic_DNA"/>
</dbReference>
<evidence type="ECO:0000256" key="1">
    <source>
        <dbReference type="ARBA" id="ARBA00022679"/>
    </source>
</evidence>
<dbReference type="PANTHER" id="PTHR32268:SF11">
    <property type="entry name" value="HOMOSERINE O-ACETYLTRANSFERASE"/>
    <property type="match status" value="1"/>
</dbReference>
<evidence type="ECO:0000256" key="2">
    <source>
        <dbReference type="HAMAP-Rule" id="MF_00296"/>
    </source>
</evidence>
<dbReference type="HAMAP" id="MF_00296">
    <property type="entry name" value="MetX_acyltransf"/>
    <property type="match status" value="1"/>
</dbReference>